<keyword evidence="1" id="KW-0472">Membrane</keyword>
<evidence type="ECO:0000256" key="1">
    <source>
        <dbReference type="SAM" id="Phobius"/>
    </source>
</evidence>
<keyword evidence="1" id="KW-1133">Transmembrane helix</keyword>
<dbReference type="Gene3D" id="2.30.42.10">
    <property type="match status" value="1"/>
</dbReference>
<proteinExistence type="predicted"/>
<dbReference type="SUPFAM" id="SSF50156">
    <property type="entry name" value="PDZ domain-like"/>
    <property type="match status" value="1"/>
</dbReference>
<protein>
    <submittedName>
        <fullName evidence="3">9ORF binding protein 1</fullName>
    </submittedName>
</protein>
<dbReference type="RefSeq" id="XP_020302044.1">
    <property type="nucleotide sequence ID" value="XM_020447761.1"/>
</dbReference>
<dbReference type="InterPro" id="IPR036034">
    <property type="entry name" value="PDZ_sf"/>
</dbReference>
<evidence type="ECO:0000313" key="3">
    <source>
        <dbReference type="EMBL" id="EFO19823.2"/>
    </source>
</evidence>
<feature type="domain" description="PDZ" evidence="2">
    <location>
        <begin position="7"/>
        <end position="101"/>
    </location>
</feature>
<accession>A0A1S0TTE2</accession>
<dbReference type="CTD" id="9946097"/>
<dbReference type="Pfam" id="PF00595">
    <property type="entry name" value="PDZ"/>
    <property type="match status" value="1"/>
</dbReference>
<name>A0A1S0TTE2_LOALO</name>
<gene>
    <name evidence="3" type="ORF">LOAG_08668</name>
</gene>
<dbReference type="OMA" id="CKGDEIL"/>
<dbReference type="PANTHER" id="PTHR11324:SF16">
    <property type="entry name" value="PDZ DOMAIN-CONTAINING PROTEIN 2"/>
    <property type="match status" value="1"/>
</dbReference>
<organism evidence="3">
    <name type="scientific">Loa loa</name>
    <name type="common">Eye worm</name>
    <name type="synonym">Filaria loa</name>
    <dbReference type="NCBI Taxonomy" id="7209"/>
    <lineage>
        <taxon>Eukaryota</taxon>
        <taxon>Metazoa</taxon>
        <taxon>Ecdysozoa</taxon>
        <taxon>Nematoda</taxon>
        <taxon>Chromadorea</taxon>
        <taxon>Rhabditida</taxon>
        <taxon>Spirurina</taxon>
        <taxon>Spiruromorpha</taxon>
        <taxon>Filarioidea</taxon>
        <taxon>Onchocercidae</taxon>
        <taxon>Loa</taxon>
    </lineage>
</organism>
<dbReference type="PROSITE" id="PS50106">
    <property type="entry name" value="PDZ"/>
    <property type="match status" value="1"/>
</dbReference>
<dbReference type="AlphaFoldDB" id="A0A1S0TTE2"/>
<dbReference type="GeneID" id="9946097"/>
<feature type="transmembrane region" description="Helical" evidence="1">
    <location>
        <begin position="210"/>
        <end position="231"/>
    </location>
</feature>
<dbReference type="PANTHER" id="PTHR11324">
    <property type="entry name" value="IL16-RELATED"/>
    <property type="match status" value="1"/>
</dbReference>
<keyword evidence="1" id="KW-0812">Transmembrane</keyword>
<dbReference type="KEGG" id="loa:LOAG_08668"/>
<dbReference type="SMART" id="SM00228">
    <property type="entry name" value="PDZ"/>
    <property type="match status" value="1"/>
</dbReference>
<dbReference type="EMBL" id="JH712318">
    <property type="protein sequence ID" value="EFO19823.2"/>
    <property type="molecule type" value="Genomic_DNA"/>
</dbReference>
<dbReference type="InParanoid" id="A0A1S0TTE2"/>
<dbReference type="InterPro" id="IPR001478">
    <property type="entry name" value="PDZ"/>
</dbReference>
<evidence type="ECO:0000259" key="2">
    <source>
        <dbReference type="PROSITE" id="PS50106"/>
    </source>
</evidence>
<sequence>MNSRIRTIVLYRGNADTSKSSCSNCSEQQQPSRHPLGFSIVGGIDSPRGPMGIFVKTVFADGLAAKSGLVCKGDEILSVNGVELNGKTHGEALQIFKRSAKIDVTLCIRRNIPNSSKQSRIVDCTEGTFTNQKLTIFNDKCEDIKKCIENASSAATSRNTVCLRCRIPIRSQQRKMYGSPSAISHIVQERWRVSEKHHDLVLQNAMRHCIPYHIVISVPSLIIVFNLHLILI</sequence>
<reference evidence="3" key="1">
    <citation type="submission" date="2012-04" db="EMBL/GenBank/DDBJ databases">
        <title>The Genome Sequence of Loa loa.</title>
        <authorList>
            <consortium name="The Broad Institute Genome Sequencing Platform"/>
            <consortium name="Broad Institute Genome Sequencing Center for Infectious Disease"/>
            <person name="Nutman T.B."/>
            <person name="Fink D.L."/>
            <person name="Russ C."/>
            <person name="Young S."/>
            <person name="Zeng Q."/>
            <person name="Gargeya S."/>
            <person name="Alvarado L."/>
            <person name="Berlin A."/>
            <person name="Chapman S.B."/>
            <person name="Chen Z."/>
            <person name="Freedman E."/>
            <person name="Gellesch M."/>
            <person name="Goldberg J."/>
            <person name="Griggs A."/>
            <person name="Gujja S."/>
            <person name="Heilman E.R."/>
            <person name="Heiman D."/>
            <person name="Howarth C."/>
            <person name="Mehta T."/>
            <person name="Neiman D."/>
            <person name="Pearson M."/>
            <person name="Roberts A."/>
            <person name="Saif S."/>
            <person name="Shea T."/>
            <person name="Shenoy N."/>
            <person name="Sisk P."/>
            <person name="Stolte C."/>
            <person name="Sykes S."/>
            <person name="White J."/>
            <person name="Yandava C."/>
            <person name="Haas B."/>
            <person name="Henn M.R."/>
            <person name="Nusbaum C."/>
            <person name="Birren B."/>
        </authorList>
    </citation>
    <scope>NUCLEOTIDE SEQUENCE [LARGE SCALE GENOMIC DNA]</scope>
</reference>
<dbReference type="OrthoDB" id="6022711at2759"/>